<accession>A0ACB6R0K9</accession>
<keyword evidence="2" id="KW-1185">Reference proteome</keyword>
<dbReference type="Proteomes" id="UP000799755">
    <property type="component" value="Unassembled WGS sequence"/>
</dbReference>
<dbReference type="EMBL" id="MU003501">
    <property type="protein sequence ID" value="KAF2472676.1"/>
    <property type="molecule type" value="Genomic_DNA"/>
</dbReference>
<proteinExistence type="predicted"/>
<reference evidence="1" key="1">
    <citation type="journal article" date="2020" name="Stud. Mycol.">
        <title>101 Dothideomycetes genomes: a test case for predicting lifestyles and emergence of pathogens.</title>
        <authorList>
            <person name="Haridas S."/>
            <person name="Albert R."/>
            <person name="Binder M."/>
            <person name="Bloem J."/>
            <person name="Labutti K."/>
            <person name="Salamov A."/>
            <person name="Andreopoulos B."/>
            <person name="Baker S."/>
            <person name="Barry K."/>
            <person name="Bills G."/>
            <person name="Bluhm B."/>
            <person name="Cannon C."/>
            <person name="Castanera R."/>
            <person name="Culley D."/>
            <person name="Daum C."/>
            <person name="Ezra D."/>
            <person name="Gonzalez J."/>
            <person name="Henrissat B."/>
            <person name="Kuo A."/>
            <person name="Liang C."/>
            <person name="Lipzen A."/>
            <person name="Lutzoni F."/>
            <person name="Magnuson J."/>
            <person name="Mondo S."/>
            <person name="Nolan M."/>
            <person name="Ohm R."/>
            <person name="Pangilinan J."/>
            <person name="Park H.-J."/>
            <person name="Ramirez L."/>
            <person name="Alfaro M."/>
            <person name="Sun H."/>
            <person name="Tritt A."/>
            <person name="Yoshinaga Y."/>
            <person name="Zwiers L.-H."/>
            <person name="Turgeon B."/>
            <person name="Goodwin S."/>
            <person name="Spatafora J."/>
            <person name="Crous P."/>
            <person name="Grigoriev I."/>
        </authorList>
    </citation>
    <scope>NUCLEOTIDE SEQUENCE</scope>
    <source>
        <strain evidence="1">ATCC 200398</strain>
    </source>
</reference>
<name>A0ACB6R0K9_9PLEO</name>
<evidence type="ECO:0000313" key="1">
    <source>
        <dbReference type="EMBL" id="KAF2472676.1"/>
    </source>
</evidence>
<sequence>MYLSSLLTLASGLLAIALLSYIIYQVKFHPLAKYPGPFLAKLTNAYAAYHAWKQDIHIDMWRCHRKYGAFMRYGPNTVLVNTVAGMKDIYGSGEKVIKSKSYNAMVHRTPSVLTIRDRKEHSARRRLIGQGMGDAAMRAHEPTVMRHVDALCEQLAPLDGSWSELQDMAEWSSYLLFDIMTEVVFGLKYDLIGSKAHRHVIDAIAIANIRTTILLYFPKLMWNRLDKKLLPASIAARNAFLMFMGKLLHDRYRVKPADNARDVLSALLKVRDVDTGKGLNTEQINADSTTLVIAGSDTTATALCALFFYLGRHPYAYQRARDEVRNAFTTRDMIRPGAALNSCTYLRACIDETLRLTPPIGGSLLREVAASGGISIDGHMFAPGTDVGTSIYAIHHNPNYFVRPHAFMPERWIGDDNDDKGEAETRRVQHKAMHVFSSGPRGCVGKSMALVELMLTMATVLWTMDMRPATGAAGDVGGGNPDSGVLGRHDPDEYQLFHGGITSIKKGPLLQFSRRRLGMVGVAGQP</sequence>
<protein>
    <submittedName>
        <fullName evidence="1">Cytochrome P450 3A31</fullName>
    </submittedName>
</protein>
<evidence type="ECO:0000313" key="2">
    <source>
        <dbReference type="Proteomes" id="UP000799755"/>
    </source>
</evidence>
<gene>
    <name evidence="1" type="ORF">BDR25DRAFT_258096</name>
</gene>
<comment type="caution">
    <text evidence="1">The sequence shown here is derived from an EMBL/GenBank/DDBJ whole genome shotgun (WGS) entry which is preliminary data.</text>
</comment>
<organism evidence="1 2">
    <name type="scientific">Lindgomyces ingoldianus</name>
    <dbReference type="NCBI Taxonomy" id="673940"/>
    <lineage>
        <taxon>Eukaryota</taxon>
        <taxon>Fungi</taxon>
        <taxon>Dikarya</taxon>
        <taxon>Ascomycota</taxon>
        <taxon>Pezizomycotina</taxon>
        <taxon>Dothideomycetes</taxon>
        <taxon>Pleosporomycetidae</taxon>
        <taxon>Pleosporales</taxon>
        <taxon>Lindgomycetaceae</taxon>
        <taxon>Lindgomyces</taxon>
    </lineage>
</organism>